<keyword evidence="2" id="KW-1185">Reference proteome</keyword>
<evidence type="ECO:0000313" key="2">
    <source>
        <dbReference type="Proteomes" id="UP001234297"/>
    </source>
</evidence>
<proteinExistence type="predicted"/>
<comment type="caution">
    <text evidence="1">The sequence shown here is derived from an EMBL/GenBank/DDBJ whole genome shotgun (WGS) entry which is preliminary data.</text>
</comment>
<sequence length="100" mass="10596">MYFPISQEYIQRSLAVVIVGLVEESRGGRDGLFVEVCGGGIFFLEHGVVEGRGSRLCTWGTFLEWIGVESGGSGAEKGSTSSVNEAGPFVMALIPIKGIV</sequence>
<gene>
    <name evidence="1" type="ORF">MRB53_016682</name>
</gene>
<dbReference type="Proteomes" id="UP001234297">
    <property type="component" value="Chromosome 5"/>
</dbReference>
<organism evidence="1 2">
    <name type="scientific">Persea americana</name>
    <name type="common">Avocado</name>
    <dbReference type="NCBI Taxonomy" id="3435"/>
    <lineage>
        <taxon>Eukaryota</taxon>
        <taxon>Viridiplantae</taxon>
        <taxon>Streptophyta</taxon>
        <taxon>Embryophyta</taxon>
        <taxon>Tracheophyta</taxon>
        <taxon>Spermatophyta</taxon>
        <taxon>Magnoliopsida</taxon>
        <taxon>Magnoliidae</taxon>
        <taxon>Laurales</taxon>
        <taxon>Lauraceae</taxon>
        <taxon>Persea</taxon>
    </lineage>
</organism>
<protein>
    <submittedName>
        <fullName evidence="1">Uncharacterized protein</fullName>
    </submittedName>
</protein>
<dbReference type="EMBL" id="CM056813">
    <property type="protein sequence ID" value="KAJ8639988.1"/>
    <property type="molecule type" value="Genomic_DNA"/>
</dbReference>
<name>A0ACC2M3E6_PERAE</name>
<evidence type="ECO:0000313" key="1">
    <source>
        <dbReference type="EMBL" id="KAJ8639988.1"/>
    </source>
</evidence>
<reference evidence="1 2" key="1">
    <citation type="journal article" date="2022" name="Hortic Res">
        <title>A haplotype resolved chromosomal level avocado genome allows analysis of novel avocado genes.</title>
        <authorList>
            <person name="Nath O."/>
            <person name="Fletcher S.J."/>
            <person name="Hayward A."/>
            <person name="Shaw L.M."/>
            <person name="Masouleh A.K."/>
            <person name="Furtado A."/>
            <person name="Henry R.J."/>
            <person name="Mitter N."/>
        </authorList>
    </citation>
    <scope>NUCLEOTIDE SEQUENCE [LARGE SCALE GENOMIC DNA]</scope>
    <source>
        <strain evidence="2">cv. Hass</strain>
    </source>
</reference>
<accession>A0ACC2M3E6</accession>